<evidence type="ECO:0000256" key="1">
    <source>
        <dbReference type="SAM" id="MobiDB-lite"/>
    </source>
</evidence>
<feature type="compositionally biased region" description="Basic and acidic residues" evidence="1">
    <location>
        <begin position="423"/>
        <end position="436"/>
    </location>
</feature>
<evidence type="ECO:0000259" key="2">
    <source>
        <dbReference type="Pfam" id="PF13101"/>
    </source>
</evidence>
<evidence type="ECO:0000313" key="5">
    <source>
        <dbReference type="Proteomes" id="UP000018439"/>
    </source>
</evidence>
<evidence type="ECO:0000313" key="4">
    <source>
        <dbReference type="EMBL" id="EGJ72304.1"/>
    </source>
</evidence>
<dbReference type="eggNOG" id="ENOG502Z86V">
    <property type="taxonomic scope" value="Bacteria"/>
</dbReference>
<name>F3ZTS0_9BACE</name>
<sequence>MDVEVDDKTMVEKQKEKVLLAYDKEKKTVIAVKGVDDKGELQTIPPKPTNNNEFLKLDRNGDVLSNFLSNFNSQLKDPTRFNFFKVDAEKIEASAKMILNHVKAPTTASEAKIDKMRVGVESSTPKKNKTTESNNQIYANADDYFVNPNKIDWESLKSFGISKGQLEKSTAFESMLRGYKSPNTFPIEAKMSNVTIKTDARISFRPGSEGDVILAIHGIRKQPELNRSYFGHEFTKDDKENLLKTGNMGRKVDIKNYFTGETIPSFISIDKLTNELVSMKADKLSFPDKISGVDLNEKQKNDLKDGKAVWVENMISAKNTPYSAFLQINADKRSLEFIFPENNQNQIRNQNEKQSHESGVRIPKALAGVDLTEKQQNDLKSDKTIYVKGLKDKAGQEYNAYIKVNPEENKLDFFRFNPDKAKAKGKEVTPANEHKTQVAVNSEGKTNESTKKMDVPLKKGQSNPTDAQAEKQQKKETKASNQSESPKKRKGRKV</sequence>
<organism evidence="4 5">
    <name type="scientific">Bacteroides coprosuis DSM 18011</name>
    <dbReference type="NCBI Taxonomy" id="679937"/>
    <lineage>
        <taxon>Bacteria</taxon>
        <taxon>Pseudomonadati</taxon>
        <taxon>Bacteroidota</taxon>
        <taxon>Bacteroidia</taxon>
        <taxon>Bacteroidales</taxon>
        <taxon>Bacteroidaceae</taxon>
        <taxon>Bacteroides</taxon>
    </lineage>
</organism>
<dbReference type="InterPro" id="IPR025343">
    <property type="entry name" value="DUF4099"/>
</dbReference>
<protein>
    <recommendedName>
        <fullName evidence="6">DUF3945 domain-containing protein</fullName>
    </recommendedName>
</protein>
<dbReference type="EMBL" id="CM001167">
    <property type="protein sequence ID" value="EGJ72304.1"/>
    <property type="molecule type" value="Genomic_DNA"/>
</dbReference>
<dbReference type="HOGENOM" id="CLU_019967_0_0_10"/>
<reference evidence="4 5" key="1">
    <citation type="journal article" date="2011" name="Stand. Genomic Sci.">
        <title>Non-contiguous finished genome sequence of Bacteroides coprosuis type strain (PC139).</title>
        <authorList>
            <person name="Land M."/>
            <person name="Held B."/>
            <person name="Gronow S."/>
            <person name="Abt B."/>
            <person name="Lucas S."/>
            <person name="Del Rio T.G."/>
            <person name="Nolan M."/>
            <person name="Tice H."/>
            <person name="Cheng J.F."/>
            <person name="Pitluck S."/>
            <person name="Liolios K."/>
            <person name="Pagani I."/>
            <person name="Ivanova N."/>
            <person name="Mavromatis K."/>
            <person name="Mikhailova N."/>
            <person name="Pati A."/>
            <person name="Tapia R."/>
            <person name="Han C."/>
            <person name="Goodwin L."/>
            <person name="Chen A."/>
            <person name="Palaniappan K."/>
            <person name="Hauser L."/>
            <person name="Brambilla E.M."/>
            <person name="Rohde M."/>
            <person name="Goker M."/>
            <person name="Detter J.C."/>
            <person name="Woyke T."/>
            <person name="Bristow J."/>
            <person name="Eisen J.A."/>
            <person name="Markowitz V."/>
            <person name="Hugenholtz P."/>
            <person name="Kyrpides N.C."/>
            <person name="Klenk H.P."/>
            <person name="Lapidus A."/>
        </authorList>
    </citation>
    <scope>NUCLEOTIDE SEQUENCE</scope>
    <source>
        <strain evidence="4 5">DSM 18011</strain>
    </source>
</reference>
<dbReference type="AlphaFoldDB" id="F3ZTS0"/>
<dbReference type="Pfam" id="PF13351">
    <property type="entry name" value="DUF4099"/>
    <property type="match status" value="1"/>
</dbReference>
<feature type="domain" description="DUF4099" evidence="3">
    <location>
        <begin position="147"/>
        <end position="227"/>
    </location>
</feature>
<accession>F3ZTS0</accession>
<feature type="region of interest" description="Disordered" evidence="1">
    <location>
        <begin position="423"/>
        <end position="494"/>
    </location>
</feature>
<dbReference type="OrthoDB" id="1081890at2"/>
<evidence type="ECO:0000259" key="3">
    <source>
        <dbReference type="Pfam" id="PF13351"/>
    </source>
</evidence>
<dbReference type="Proteomes" id="UP000018439">
    <property type="component" value="Chromosome"/>
</dbReference>
<dbReference type="InterPro" id="IPR025222">
    <property type="entry name" value="DUF3945"/>
</dbReference>
<dbReference type="Pfam" id="PF13101">
    <property type="entry name" value="DUF3945"/>
    <property type="match status" value="2"/>
</dbReference>
<evidence type="ECO:0008006" key="6">
    <source>
        <dbReference type="Google" id="ProtNLM"/>
    </source>
</evidence>
<feature type="compositionally biased region" description="Basic and acidic residues" evidence="1">
    <location>
        <begin position="468"/>
        <end position="478"/>
    </location>
</feature>
<proteinExistence type="predicted"/>
<feature type="domain" description="DUF3945" evidence="2">
    <location>
        <begin position="287"/>
        <end position="340"/>
    </location>
</feature>
<feature type="compositionally biased region" description="Basic and acidic residues" evidence="1">
    <location>
        <begin position="445"/>
        <end position="457"/>
    </location>
</feature>
<dbReference type="STRING" id="679937.Bcop_2135"/>
<gene>
    <name evidence="4" type="ORF">Bcop_2135</name>
</gene>
<keyword evidence="5" id="KW-1185">Reference proteome</keyword>
<feature type="domain" description="DUF3945" evidence="2">
    <location>
        <begin position="363"/>
        <end position="413"/>
    </location>
</feature>